<keyword evidence="6" id="KW-0805">Transcription regulation</keyword>
<feature type="compositionally biased region" description="Basic and acidic residues" evidence="10">
    <location>
        <begin position="473"/>
        <end position="488"/>
    </location>
</feature>
<name>A0AAD4QBN4_9AGAM</name>
<evidence type="ECO:0000313" key="13">
    <source>
        <dbReference type="EMBL" id="KAH8987453.1"/>
    </source>
</evidence>
<accession>A0AAD4QBN4</accession>
<dbReference type="PROSITE" id="PS50157">
    <property type="entry name" value="ZINC_FINGER_C2H2_2"/>
    <property type="match status" value="2"/>
</dbReference>
<evidence type="ECO:0000256" key="10">
    <source>
        <dbReference type="SAM" id="MobiDB-lite"/>
    </source>
</evidence>
<feature type="region of interest" description="Disordered" evidence="10">
    <location>
        <begin position="310"/>
        <end position="360"/>
    </location>
</feature>
<dbReference type="GO" id="GO:0008270">
    <property type="term" value="F:zinc ion binding"/>
    <property type="evidence" value="ECO:0007669"/>
    <property type="project" value="UniProtKB-KW"/>
</dbReference>
<feature type="compositionally biased region" description="Low complexity" evidence="10">
    <location>
        <begin position="605"/>
        <end position="625"/>
    </location>
</feature>
<dbReference type="AlphaFoldDB" id="A0AAD4QBN4"/>
<comment type="subcellular location">
    <subcellularLocation>
        <location evidence="1">Nucleus</location>
    </subcellularLocation>
</comment>
<feature type="domain" description="C2H2-type" evidence="12">
    <location>
        <begin position="33"/>
        <end position="61"/>
    </location>
</feature>
<evidence type="ECO:0000256" key="5">
    <source>
        <dbReference type="ARBA" id="ARBA00022833"/>
    </source>
</evidence>
<gene>
    <name evidence="13" type="ORF">EDB92DRAFT_1875845</name>
</gene>
<keyword evidence="4 9" id="KW-0863">Zinc-finger</keyword>
<dbReference type="CDD" id="cd00067">
    <property type="entry name" value="GAL4"/>
    <property type="match status" value="1"/>
</dbReference>
<feature type="domain" description="Zn(2)-C6 fungal-type" evidence="11">
    <location>
        <begin position="85"/>
        <end position="114"/>
    </location>
</feature>
<dbReference type="InterPro" id="IPR036236">
    <property type="entry name" value="Znf_C2H2_sf"/>
</dbReference>
<feature type="region of interest" description="Disordered" evidence="10">
    <location>
        <begin position="57"/>
        <end position="78"/>
    </location>
</feature>
<evidence type="ECO:0000256" key="2">
    <source>
        <dbReference type="ARBA" id="ARBA00022723"/>
    </source>
</evidence>
<dbReference type="GO" id="GO:0005634">
    <property type="term" value="C:nucleus"/>
    <property type="evidence" value="ECO:0007669"/>
    <property type="project" value="UniProtKB-SubCell"/>
</dbReference>
<feature type="region of interest" description="Disordered" evidence="10">
    <location>
        <begin position="394"/>
        <end position="449"/>
    </location>
</feature>
<feature type="region of interest" description="Disordered" evidence="10">
    <location>
        <begin position="469"/>
        <end position="535"/>
    </location>
</feature>
<dbReference type="Pfam" id="PF00096">
    <property type="entry name" value="zf-C2H2"/>
    <property type="match status" value="1"/>
</dbReference>
<keyword evidence="8" id="KW-0539">Nucleus</keyword>
<evidence type="ECO:0000313" key="14">
    <source>
        <dbReference type="Proteomes" id="UP001201163"/>
    </source>
</evidence>
<evidence type="ECO:0000256" key="7">
    <source>
        <dbReference type="ARBA" id="ARBA00023163"/>
    </source>
</evidence>
<feature type="region of interest" description="Disordered" evidence="10">
    <location>
        <begin position="121"/>
        <end position="153"/>
    </location>
</feature>
<dbReference type="Gene3D" id="3.30.160.60">
    <property type="entry name" value="Classic Zinc Finger"/>
    <property type="match status" value="2"/>
</dbReference>
<dbReference type="Gene3D" id="4.10.240.10">
    <property type="entry name" value="Zn(2)-C6 fungal-type DNA-binding domain"/>
    <property type="match status" value="1"/>
</dbReference>
<dbReference type="PROSITE" id="PS50048">
    <property type="entry name" value="ZN2_CY6_FUNGAL_2"/>
    <property type="match status" value="1"/>
</dbReference>
<feature type="compositionally biased region" description="Polar residues" evidence="10">
    <location>
        <begin position="394"/>
        <end position="406"/>
    </location>
</feature>
<dbReference type="SMART" id="SM00355">
    <property type="entry name" value="ZnF_C2H2"/>
    <property type="match status" value="2"/>
</dbReference>
<feature type="domain" description="C2H2-type" evidence="12">
    <location>
        <begin position="5"/>
        <end position="32"/>
    </location>
</feature>
<dbReference type="FunFam" id="3.30.160.60:FF:000100">
    <property type="entry name" value="Zinc finger 45-like"/>
    <property type="match status" value="1"/>
</dbReference>
<proteinExistence type="predicted"/>
<evidence type="ECO:0000259" key="12">
    <source>
        <dbReference type="PROSITE" id="PS50157"/>
    </source>
</evidence>
<reference evidence="13" key="1">
    <citation type="submission" date="2022-01" db="EMBL/GenBank/DDBJ databases">
        <title>Comparative genomics reveals a dynamic genome evolution in the ectomycorrhizal milk-cap (Lactarius) mushrooms.</title>
        <authorList>
            <consortium name="DOE Joint Genome Institute"/>
            <person name="Lebreton A."/>
            <person name="Tang N."/>
            <person name="Kuo A."/>
            <person name="LaButti K."/>
            <person name="Drula E."/>
            <person name="Barry K."/>
            <person name="Clum A."/>
            <person name="Lipzen A."/>
            <person name="Mousain D."/>
            <person name="Ng V."/>
            <person name="Wang R."/>
            <person name="Wang X."/>
            <person name="Dai Y."/>
            <person name="Henrissat B."/>
            <person name="Grigoriev I.V."/>
            <person name="Guerin-Laguette A."/>
            <person name="Yu F."/>
            <person name="Martin F.M."/>
        </authorList>
    </citation>
    <scope>NUCLEOTIDE SEQUENCE</scope>
    <source>
        <strain evidence="13">QP</strain>
    </source>
</reference>
<dbReference type="InterPro" id="IPR001138">
    <property type="entry name" value="Zn2Cys6_DnaBD"/>
</dbReference>
<dbReference type="PROSITE" id="PS00028">
    <property type="entry name" value="ZINC_FINGER_C2H2_1"/>
    <property type="match status" value="2"/>
</dbReference>
<keyword evidence="2" id="KW-0479">Metal-binding</keyword>
<dbReference type="EMBL" id="JAKELL010000047">
    <property type="protein sequence ID" value="KAH8987453.1"/>
    <property type="molecule type" value="Genomic_DNA"/>
</dbReference>
<evidence type="ECO:0000256" key="6">
    <source>
        <dbReference type="ARBA" id="ARBA00023015"/>
    </source>
</evidence>
<keyword evidence="14" id="KW-1185">Reference proteome</keyword>
<feature type="region of interest" description="Disordered" evidence="10">
    <location>
        <begin position="567"/>
        <end position="660"/>
    </location>
</feature>
<dbReference type="PANTHER" id="PTHR47660">
    <property type="entry name" value="TRANSCRIPTION FACTOR WITH C2H2 AND ZN(2)-CYS(6) DNA BINDING DOMAIN (EUROFUNG)-RELATED-RELATED"/>
    <property type="match status" value="1"/>
</dbReference>
<organism evidence="13 14">
    <name type="scientific">Lactarius akahatsu</name>
    <dbReference type="NCBI Taxonomy" id="416441"/>
    <lineage>
        <taxon>Eukaryota</taxon>
        <taxon>Fungi</taxon>
        <taxon>Dikarya</taxon>
        <taxon>Basidiomycota</taxon>
        <taxon>Agaricomycotina</taxon>
        <taxon>Agaricomycetes</taxon>
        <taxon>Russulales</taxon>
        <taxon>Russulaceae</taxon>
        <taxon>Lactarius</taxon>
    </lineage>
</organism>
<dbReference type="SUPFAM" id="SSF57667">
    <property type="entry name" value="beta-beta-alpha zinc fingers"/>
    <property type="match status" value="1"/>
</dbReference>
<evidence type="ECO:0000256" key="8">
    <source>
        <dbReference type="ARBA" id="ARBA00023242"/>
    </source>
</evidence>
<dbReference type="FunFam" id="3.30.160.60:FF:000145">
    <property type="entry name" value="Zinc finger protein 574"/>
    <property type="match status" value="1"/>
</dbReference>
<evidence type="ECO:0000259" key="11">
    <source>
        <dbReference type="PROSITE" id="PS50048"/>
    </source>
</evidence>
<dbReference type="PANTHER" id="PTHR47660:SF2">
    <property type="entry name" value="TRANSCRIPTION FACTOR WITH C2H2 AND ZN(2)-CYS(6) DNA BINDING DOMAIN (EUROFUNG)"/>
    <property type="match status" value="1"/>
</dbReference>
<dbReference type="GO" id="GO:0000981">
    <property type="term" value="F:DNA-binding transcription factor activity, RNA polymerase II-specific"/>
    <property type="evidence" value="ECO:0007669"/>
    <property type="project" value="InterPro"/>
</dbReference>
<keyword evidence="5" id="KW-0862">Zinc</keyword>
<feature type="compositionally biased region" description="Polar residues" evidence="10">
    <location>
        <begin position="515"/>
        <end position="524"/>
    </location>
</feature>
<evidence type="ECO:0000256" key="4">
    <source>
        <dbReference type="ARBA" id="ARBA00022771"/>
    </source>
</evidence>
<feature type="compositionally biased region" description="Polar residues" evidence="10">
    <location>
        <begin position="439"/>
        <end position="449"/>
    </location>
</feature>
<keyword evidence="3" id="KW-0677">Repeat</keyword>
<dbReference type="Proteomes" id="UP001201163">
    <property type="component" value="Unassembled WGS sequence"/>
</dbReference>
<evidence type="ECO:0000256" key="9">
    <source>
        <dbReference type="PROSITE-ProRule" id="PRU00042"/>
    </source>
</evidence>
<dbReference type="InterPro" id="IPR013087">
    <property type="entry name" value="Znf_C2H2_type"/>
</dbReference>
<comment type="caution">
    <text evidence="13">The sequence shown here is derived from an EMBL/GenBank/DDBJ whole genome shotgun (WGS) entry which is preliminary data.</text>
</comment>
<keyword evidence="7" id="KW-0804">Transcription</keyword>
<dbReference type="SUPFAM" id="SSF57701">
    <property type="entry name" value="Zn2/Cys6 DNA-binding domain"/>
    <property type="match status" value="1"/>
</dbReference>
<feature type="region of interest" description="Disordered" evidence="10">
    <location>
        <begin position="259"/>
        <end position="281"/>
    </location>
</feature>
<dbReference type="InterPro" id="IPR036864">
    <property type="entry name" value="Zn2-C6_fun-type_DNA-bd_sf"/>
</dbReference>
<feature type="compositionally biased region" description="Low complexity" evidence="10">
    <location>
        <begin position="317"/>
        <end position="338"/>
    </location>
</feature>
<protein>
    <submittedName>
        <fullName evidence="13">Uncharacterized protein</fullName>
    </submittedName>
</protein>
<feature type="compositionally biased region" description="Polar residues" evidence="10">
    <location>
        <begin position="578"/>
        <end position="593"/>
    </location>
</feature>
<sequence>MAGDHKCPVCNATFTRPQHVARHMRSHTGDRPYKCQHCGDQFARSDLLSRHVNKCHPNEKPLLSSAPSRRKGSASASRATTSKQACDQCVQSSLPCDGANPCSKCVHRKARCTYVKFHRQTAPLGPGHPSRPPNDSSSVGLPSLGPLPPGPNTYRLSDPFLLGSTGAGLNPTANISQPPTTNALYANHQFSFPPPLSASAPAYDNAFEYTARYRAQAELLSRTGVIPQDRVLPLPAIYQDTQPPHDQGTARYAQSYNVRGDPLDYPLPPSPNGIDYGYNLDNKSESFSNDISGYATNGYDQPLTYNLDTQSHQRCESSTSDTGSTTSRSQPSSATSSSVHLPLPPDYPQSYSRPQTADGAVQDREGFSSAFGLMSLDDPDVLAGLSDGAPFFDNTINHGSGDTHNPSWGDGPTPRANPCDAPPANGGKGPRHQQQQQQGETGNSSATTPASLKELKEMWKQYMRTPLSGQPLAHEHHPGGSPKRERGLSRVASLPSVKTPSATTAGRGDPMRGLNGNQQLQPQHQVVGPGSHHVQQYGAHAAYTRGHNHTDDLRSYEQAVLARRAPLTLHLAPRRRGNTTSTGPHPTDASSAPVSAVLPPAIEKGSSASPVGSGSGSGSDRSASGFTDDRGSTSASPAPGLGGSLAVEDPTRPTFKRLPSQTLGPEYAKRMATASMLSGARDEFGVGFSTLGEPDLPLLQRRGLASHGPNHAQGHGHGHGLVTAERARRMSFPSGRTGIVGLQE</sequence>
<evidence type="ECO:0000256" key="1">
    <source>
        <dbReference type="ARBA" id="ARBA00004123"/>
    </source>
</evidence>
<evidence type="ECO:0000256" key="3">
    <source>
        <dbReference type="ARBA" id="ARBA00022737"/>
    </source>
</evidence>